<protein>
    <submittedName>
        <fullName evidence="3">Uncharacterized protein</fullName>
    </submittedName>
</protein>
<evidence type="ECO:0000256" key="1">
    <source>
        <dbReference type="SAM" id="MobiDB-lite"/>
    </source>
</evidence>
<feature type="region of interest" description="Disordered" evidence="1">
    <location>
        <begin position="1"/>
        <end position="45"/>
    </location>
</feature>
<sequence>MAVHGQQPAAVVQPHGAAVEEIVPRVDDPARQRRHHGRARGRGNVHAAVRIARLAIEHAPQPEGAGAPPRHGRAHAQRGRQRGGEGGHHLLLVGALALVAGVVLGR</sequence>
<feature type="compositionally biased region" description="Basic residues" evidence="1">
    <location>
        <begin position="32"/>
        <end position="43"/>
    </location>
</feature>
<feature type="transmembrane region" description="Helical" evidence="2">
    <location>
        <begin position="87"/>
        <end position="105"/>
    </location>
</feature>
<organism evidence="3">
    <name type="scientific">bioreactor metagenome</name>
    <dbReference type="NCBI Taxonomy" id="1076179"/>
    <lineage>
        <taxon>unclassified sequences</taxon>
        <taxon>metagenomes</taxon>
        <taxon>ecological metagenomes</taxon>
    </lineage>
</organism>
<keyword evidence="2" id="KW-0472">Membrane</keyword>
<name>A0A645IVY6_9ZZZZ</name>
<evidence type="ECO:0000256" key="2">
    <source>
        <dbReference type="SAM" id="Phobius"/>
    </source>
</evidence>
<reference evidence="3" key="1">
    <citation type="submission" date="2019-08" db="EMBL/GenBank/DDBJ databases">
        <authorList>
            <person name="Kucharzyk K."/>
            <person name="Murdoch R.W."/>
            <person name="Higgins S."/>
            <person name="Loffler F."/>
        </authorList>
    </citation>
    <scope>NUCLEOTIDE SEQUENCE</scope>
</reference>
<evidence type="ECO:0000313" key="3">
    <source>
        <dbReference type="EMBL" id="MPN55346.1"/>
    </source>
</evidence>
<accession>A0A645IVY6</accession>
<feature type="compositionally biased region" description="Basic and acidic residues" evidence="1">
    <location>
        <begin position="22"/>
        <end position="31"/>
    </location>
</feature>
<dbReference type="EMBL" id="VSSQ01124469">
    <property type="protein sequence ID" value="MPN55346.1"/>
    <property type="molecule type" value="Genomic_DNA"/>
</dbReference>
<gene>
    <name evidence="3" type="ORF">SDC9_203028</name>
</gene>
<feature type="compositionally biased region" description="Basic residues" evidence="1">
    <location>
        <begin position="70"/>
        <end position="81"/>
    </location>
</feature>
<feature type="region of interest" description="Disordered" evidence="1">
    <location>
        <begin position="59"/>
        <end position="86"/>
    </location>
</feature>
<keyword evidence="2" id="KW-1133">Transmembrane helix</keyword>
<dbReference type="AlphaFoldDB" id="A0A645IVY6"/>
<comment type="caution">
    <text evidence="3">The sequence shown here is derived from an EMBL/GenBank/DDBJ whole genome shotgun (WGS) entry which is preliminary data.</text>
</comment>
<keyword evidence="2" id="KW-0812">Transmembrane</keyword>
<proteinExistence type="predicted"/>